<keyword evidence="3 6" id="KW-0812">Transmembrane</keyword>
<dbReference type="Pfam" id="PF10035">
    <property type="entry name" value="DUF2179"/>
    <property type="match status" value="1"/>
</dbReference>
<feature type="transmembrane region" description="Helical" evidence="6">
    <location>
        <begin position="82"/>
        <end position="100"/>
    </location>
</feature>
<dbReference type="PIRSF" id="PIRSF006483">
    <property type="entry name" value="Membrane_protein_YitT"/>
    <property type="match status" value="1"/>
</dbReference>
<gene>
    <name evidence="8" type="ORF">H9Q80_00820</name>
</gene>
<name>A0A7G9GP00_9FIRM</name>
<dbReference type="InterPro" id="IPR019264">
    <property type="entry name" value="DUF2179"/>
</dbReference>
<evidence type="ECO:0000256" key="3">
    <source>
        <dbReference type="ARBA" id="ARBA00022692"/>
    </source>
</evidence>
<dbReference type="PANTHER" id="PTHR33545">
    <property type="entry name" value="UPF0750 MEMBRANE PROTEIN YITT-RELATED"/>
    <property type="match status" value="1"/>
</dbReference>
<evidence type="ECO:0000313" key="9">
    <source>
        <dbReference type="Proteomes" id="UP000515856"/>
    </source>
</evidence>
<feature type="transmembrane region" description="Helical" evidence="6">
    <location>
        <begin position="57"/>
        <end position="75"/>
    </location>
</feature>
<comment type="subcellular location">
    <subcellularLocation>
        <location evidence="1">Cell membrane</location>
        <topology evidence="1">Multi-pass membrane protein</topology>
    </subcellularLocation>
</comment>
<keyword evidence="4 6" id="KW-1133">Transmembrane helix</keyword>
<feature type="transmembrane region" description="Helical" evidence="6">
    <location>
        <begin position="112"/>
        <end position="131"/>
    </location>
</feature>
<evidence type="ECO:0000313" key="8">
    <source>
        <dbReference type="EMBL" id="QNM12532.1"/>
    </source>
</evidence>
<dbReference type="InterPro" id="IPR015867">
    <property type="entry name" value="N-reg_PII/ATP_PRibTrfase_C"/>
</dbReference>
<dbReference type="Proteomes" id="UP000515856">
    <property type="component" value="Chromosome"/>
</dbReference>
<evidence type="ECO:0000256" key="4">
    <source>
        <dbReference type="ARBA" id="ARBA00022989"/>
    </source>
</evidence>
<accession>A0A7G9GP00</accession>
<keyword evidence="5 6" id="KW-0472">Membrane</keyword>
<evidence type="ECO:0000259" key="7">
    <source>
        <dbReference type="Pfam" id="PF10035"/>
    </source>
</evidence>
<feature type="domain" description="DUF2179" evidence="7">
    <location>
        <begin position="224"/>
        <end position="278"/>
    </location>
</feature>
<dbReference type="Gene3D" id="3.30.70.120">
    <property type="match status" value="1"/>
</dbReference>
<dbReference type="Pfam" id="PF02588">
    <property type="entry name" value="YitT_membrane"/>
    <property type="match status" value="1"/>
</dbReference>
<protein>
    <submittedName>
        <fullName evidence="8">YitT family protein</fullName>
    </submittedName>
</protein>
<evidence type="ECO:0000256" key="5">
    <source>
        <dbReference type="ARBA" id="ARBA00023136"/>
    </source>
</evidence>
<dbReference type="InterPro" id="IPR051461">
    <property type="entry name" value="UPF0750_membrane"/>
</dbReference>
<dbReference type="RefSeq" id="WP_117452922.1">
    <property type="nucleotide sequence ID" value="NZ_CP060636.1"/>
</dbReference>
<evidence type="ECO:0000256" key="1">
    <source>
        <dbReference type="ARBA" id="ARBA00004651"/>
    </source>
</evidence>
<evidence type="ECO:0000256" key="6">
    <source>
        <dbReference type="SAM" id="Phobius"/>
    </source>
</evidence>
<feature type="transmembrane region" description="Helical" evidence="6">
    <location>
        <begin position="12"/>
        <end position="37"/>
    </location>
</feature>
<dbReference type="CDD" id="cd16380">
    <property type="entry name" value="YitT_C"/>
    <property type="match status" value="1"/>
</dbReference>
<keyword evidence="9" id="KW-1185">Reference proteome</keyword>
<dbReference type="EMBL" id="CP060636">
    <property type="protein sequence ID" value="QNM12532.1"/>
    <property type="molecule type" value="Genomic_DNA"/>
</dbReference>
<evidence type="ECO:0000256" key="2">
    <source>
        <dbReference type="ARBA" id="ARBA00022475"/>
    </source>
</evidence>
<organism evidence="8 9">
    <name type="scientific">[Eubacterium] hominis</name>
    <dbReference type="NCBI Taxonomy" id="2764325"/>
    <lineage>
        <taxon>Bacteria</taxon>
        <taxon>Bacillati</taxon>
        <taxon>Bacillota</taxon>
        <taxon>Erysipelotrichia</taxon>
        <taxon>Erysipelotrichales</taxon>
        <taxon>Erysipelotrichaceae</taxon>
        <taxon>Amedibacillus</taxon>
    </lineage>
</organism>
<dbReference type="InterPro" id="IPR003740">
    <property type="entry name" value="YitT"/>
</dbReference>
<proteinExistence type="predicted"/>
<sequence length="287" mass="30913">MSKGMKENMISILMMIAGNFVIAAGVALFIFPLNILSGGVAGIAVAIEPIFHLDKTLVVNALTIGLYIVGACTLGKKFALKTMISTIIYPFFITFTTFILKDVTITTNPLLGSLYGGICIGIGIGLVYRVGGSTGGMDIPPLVINKYTGIPLPTLVMCVDGLTVILGASTYGVEAAMIGLISVWICGQMIDKVISFGGHDAKQIMIITEKREEMIKEIFKEIDRGITILQAKGAYTNTDKPVIMIVVYKKQFATLNHVISMIDPEAFVVVSDVNEVQGEGFTYQQEL</sequence>
<dbReference type="GO" id="GO:0005886">
    <property type="term" value="C:plasma membrane"/>
    <property type="evidence" value="ECO:0007669"/>
    <property type="project" value="UniProtKB-SubCell"/>
</dbReference>
<keyword evidence="2" id="KW-1003">Cell membrane</keyword>
<reference evidence="8 9" key="1">
    <citation type="submission" date="2020-08" db="EMBL/GenBank/DDBJ databases">
        <authorList>
            <person name="Liu C."/>
            <person name="Sun Q."/>
        </authorList>
    </citation>
    <scope>NUCLEOTIDE SEQUENCE [LARGE SCALE GENOMIC DNA]</scope>
    <source>
        <strain evidence="8 9">NSJ-61</strain>
    </source>
</reference>
<dbReference type="KEGG" id="ehn:H9Q80_00820"/>
<dbReference type="AlphaFoldDB" id="A0A7G9GP00"/>
<dbReference type="PANTHER" id="PTHR33545:SF9">
    <property type="entry name" value="UPF0750 MEMBRANE PROTEIN YITE"/>
    <property type="match status" value="1"/>
</dbReference>